<feature type="transmembrane region" description="Helical" evidence="1">
    <location>
        <begin position="33"/>
        <end position="53"/>
    </location>
</feature>
<dbReference type="RefSeq" id="WP_090219908.1">
    <property type="nucleotide sequence ID" value="NZ_CANLDO010000008.1"/>
</dbReference>
<feature type="transmembrane region" description="Helical" evidence="1">
    <location>
        <begin position="233"/>
        <end position="256"/>
    </location>
</feature>
<protein>
    <submittedName>
        <fullName evidence="2">Uncharacterized protein</fullName>
    </submittedName>
</protein>
<evidence type="ECO:0000256" key="1">
    <source>
        <dbReference type="SAM" id="Phobius"/>
    </source>
</evidence>
<dbReference type="EMBL" id="FMWG01000009">
    <property type="protein sequence ID" value="SCZ69308.1"/>
    <property type="molecule type" value="Genomic_DNA"/>
</dbReference>
<evidence type="ECO:0000313" key="2">
    <source>
        <dbReference type="EMBL" id="SCZ69308.1"/>
    </source>
</evidence>
<keyword evidence="1" id="KW-0472">Membrane</keyword>
<name>A0A1G5R615_9RHOB</name>
<accession>A0A1G5R615</accession>
<dbReference type="AlphaFoldDB" id="A0A1G5R615"/>
<feature type="transmembrane region" description="Helical" evidence="1">
    <location>
        <begin position="73"/>
        <end position="91"/>
    </location>
</feature>
<dbReference type="OrthoDB" id="7738422at2"/>
<gene>
    <name evidence="2" type="ORF">SAMN04488118_10921</name>
</gene>
<organism evidence="2 3">
    <name type="scientific">Epibacterium ulvae</name>
    <dbReference type="NCBI Taxonomy" id="1156985"/>
    <lineage>
        <taxon>Bacteria</taxon>
        <taxon>Pseudomonadati</taxon>
        <taxon>Pseudomonadota</taxon>
        <taxon>Alphaproteobacteria</taxon>
        <taxon>Rhodobacterales</taxon>
        <taxon>Roseobacteraceae</taxon>
        <taxon>Epibacterium</taxon>
    </lineage>
</organism>
<dbReference type="STRING" id="1156985.SAMN04488118_10921"/>
<evidence type="ECO:0000313" key="3">
    <source>
        <dbReference type="Proteomes" id="UP000198767"/>
    </source>
</evidence>
<keyword evidence="1" id="KW-1133">Transmembrane helix</keyword>
<reference evidence="2 3" key="1">
    <citation type="submission" date="2016-10" db="EMBL/GenBank/DDBJ databases">
        <authorList>
            <person name="de Groot N.N."/>
        </authorList>
    </citation>
    <scope>NUCLEOTIDE SEQUENCE [LARGE SCALE GENOMIC DNA]</scope>
    <source>
        <strain evidence="2 3">U95</strain>
    </source>
</reference>
<feature type="transmembrane region" description="Helical" evidence="1">
    <location>
        <begin position="143"/>
        <end position="162"/>
    </location>
</feature>
<sequence>MFTRLTGAALRAVFVTLLIAMPSLILHQSTSHTVEAVVFVALLGGILVFAEYASHFPSLIQFRDAPPLNRMRFLSALFTVFFVSVLARHDLAPNSLTTIIHGVSYKLGTALDFAYSPVQLMMLMLPSTTPFETVIDIRNSAGLAYAISLLTVVLFGGAIRIYNWPVGQGAFNVWTNLPLFDPTTGGDVVQRLSRDARISLSAGLLLPFALPGCIKLAGHLFDLHLLTTPLTQTWLIAFWACASASITMRGLALLRVADLIAKQRKRVYDSSETLQTT</sequence>
<proteinExistence type="predicted"/>
<dbReference type="Proteomes" id="UP000198767">
    <property type="component" value="Unassembled WGS sequence"/>
</dbReference>
<feature type="transmembrane region" description="Helical" evidence="1">
    <location>
        <begin position="200"/>
        <end position="221"/>
    </location>
</feature>
<keyword evidence="1" id="KW-0812">Transmembrane</keyword>
<feature type="transmembrane region" description="Helical" evidence="1">
    <location>
        <begin position="6"/>
        <end position="26"/>
    </location>
</feature>
<keyword evidence="3" id="KW-1185">Reference proteome</keyword>